<evidence type="ECO:0000256" key="7">
    <source>
        <dbReference type="SAM" id="MobiDB-lite"/>
    </source>
</evidence>
<feature type="domain" description="GRIP" evidence="8">
    <location>
        <begin position="642"/>
        <end position="693"/>
    </location>
</feature>
<dbReference type="Pfam" id="PF16704">
    <property type="entry name" value="Rab_bind"/>
    <property type="match status" value="1"/>
</dbReference>
<keyword evidence="5" id="KW-0472">Membrane</keyword>
<dbReference type="EMBL" id="MTYJ01000361">
    <property type="protein sequence ID" value="OWA53974.1"/>
    <property type="molecule type" value="Genomic_DNA"/>
</dbReference>
<dbReference type="Gene3D" id="1.10.287.1490">
    <property type="match status" value="1"/>
</dbReference>
<dbReference type="InterPro" id="IPR032023">
    <property type="entry name" value="GCC2_Rab_bind"/>
</dbReference>
<evidence type="ECO:0000256" key="6">
    <source>
        <dbReference type="SAM" id="Coils"/>
    </source>
</evidence>
<evidence type="ECO:0000256" key="5">
    <source>
        <dbReference type="ARBA" id="ARBA00023136"/>
    </source>
</evidence>
<protein>
    <submittedName>
        <fullName evidence="9">GRIP and coiled-coil domain-containing protein 2</fullName>
    </submittedName>
</protein>
<dbReference type="PANTHER" id="PTHR23157:SF25">
    <property type="entry name" value="GRIP AND COILED-COIL DOMAIN-CONTAINING PROTEIN 1"/>
    <property type="match status" value="1"/>
</dbReference>
<feature type="coiled-coil region" evidence="6">
    <location>
        <begin position="612"/>
        <end position="639"/>
    </location>
</feature>
<feature type="coiled-coil region" evidence="6">
    <location>
        <begin position="237"/>
        <end position="299"/>
    </location>
</feature>
<accession>A0A9X6RN01</accession>
<evidence type="ECO:0000313" key="10">
    <source>
        <dbReference type="Proteomes" id="UP000192578"/>
    </source>
</evidence>
<evidence type="ECO:0000259" key="8">
    <source>
        <dbReference type="PROSITE" id="PS50913"/>
    </source>
</evidence>
<organism evidence="9 10">
    <name type="scientific">Hypsibius exemplaris</name>
    <name type="common">Freshwater tardigrade</name>
    <dbReference type="NCBI Taxonomy" id="2072580"/>
    <lineage>
        <taxon>Eukaryota</taxon>
        <taxon>Metazoa</taxon>
        <taxon>Ecdysozoa</taxon>
        <taxon>Tardigrada</taxon>
        <taxon>Eutardigrada</taxon>
        <taxon>Parachela</taxon>
        <taxon>Hypsibioidea</taxon>
        <taxon>Hypsibiidae</taxon>
        <taxon>Hypsibius</taxon>
    </lineage>
</organism>
<feature type="compositionally biased region" description="Polar residues" evidence="7">
    <location>
        <begin position="62"/>
        <end position="77"/>
    </location>
</feature>
<feature type="region of interest" description="Disordered" evidence="7">
    <location>
        <begin position="1"/>
        <end position="77"/>
    </location>
</feature>
<comment type="caution">
    <text evidence="9">The sequence shown here is derived from an EMBL/GenBank/DDBJ whole genome shotgun (WGS) entry which is preliminary data.</text>
</comment>
<dbReference type="AlphaFoldDB" id="A0A9X6RN01"/>
<evidence type="ECO:0000256" key="1">
    <source>
        <dbReference type="ARBA" id="ARBA00004184"/>
    </source>
</evidence>
<dbReference type="SMART" id="SM00755">
    <property type="entry name" value="Grip"/>
    <property type="match status" value="1"/>
</dbReference>
<sequence>MDLTGDSGQEASKTTADGQHNLTSPMEPRRKDNMPDLLRVDASSVENGGDSHDHAAAVEGNRTPSPSPSGNAPENVTSEVKLLNGDRNHVESAAGEQKKKIPVESLSKEELIAQVKKQMILLQKTKARYDELQKKFTDSERPIIPNGTAEQNSSDDRSASLLREKITSLEADLKAERELHRKAKEQQQTPKTAQNSVADLELRDYQRTIALLNEKVTAKDDCILRITEQLRTADQLLLTKQQTVQDQAKQIEELAEKNARLESSLSDAHREHADKARLMSGLRDELSSAGEKIRSLEGKLGSHSEEQSDLVRNFSRLQESVEAKERVVQGKNAEISRLTVDLAHVRSQHDHVLRDFEDYKVRAQALLRQKDNVVESAQRQREVDDLVQRVAELDADLEGKERKIVELNEELKKEKWAADAAKRTFDTEKVHWERTILDGEVKIRSFGGLPRLLFQESAFQDQRRKIKAYEIEINSLKDLHGSTNEKLLDDLRQLRTENESLRHKDTSLDSRFDRMDLSLDELNFTRSKSEEFGPTDVARSRSGSSEHNSSPTSELPSSVFNRTISVSASEPNNSISQQPFEKLIAFPVHNSVATTSAKDIEVRRMAHLSELLHESESANVRLNDQIRLLKSELRRVEANTERDKHANSLEYLKNVLMQFLTHRVAASEQEKLIEVMTTILKLTTEERQQLLKAAASASYIPEGIKSWGTYLNPWKAKDDG</sequence>
<feature type="compositionally biased region" description="Polar residues" evidence="7">
    <location>
        <begin position="1"/>
        <end position="24"/>
    </location>
</feature>
<dbReference type="PROSITE" id="PS50913">
    <property type="entry name" value="GRIP"/>
    <property type="match status" value="1"/>
</dbReference>
<feature type="coiled-coil region" evidence="6">
    <location>
        <begin position="383"/>
        <end position="424"/>
    </location>
</feature>
<reference evidence="10" key="1">
    <citation type="submission" date="2017-01" db="EMBL/GenBank/DDBJ databases">
        <title>Comparative genomics of anhydrobiosis in the tardigrade Hypsibius dujardini.</title>
        <authorList>
            <person name="Yoshida Y."/>
            <person name="Koutsovoulos G."/>
            <person name="Laetsch D."/>
            <person name="Stevens L."/>
            <person name="Kumar S."/>
            <person name="Horikawa D."/>
            <person name="Ishino K."/>
            <person name="Komine S."/>
            <person name="Tomita M."/>
            <person name="Blaxter M."/>
            <person name="Arakawa K."/>
        </authorList>
    </citation>
    <scope>NUCLEOTIDE SEQUENCE [LARGE SCALE GENOMIC DNA]</scope>
    <source>
        <strain evidence="10">Z151</strain>
    </source>
</reference>
<dbReference type="OrthoDB" id="1926336at2759"/>
<comment type="subcellular location">
    <subcellularLocation>
        <location evidence="2">Cytoplasm</location>
    </subcellularLocation>
    <subcellularLocation>
        <location evidence="1">Endomembrane system</location>
        <topology evidence="1">Peripheral membrane protein</topology>
    </subcellularLocation>
</comment>
<dbReference type="InterPro" id="IPR000237">
    <property type="entry name" value="GRIP_dom"/>
</dbReference>
<evidence type="ECO:0000256" key="4">
    <source>
        <dbReference type="ARBA" id="ARBA00023054"/>
    </source>
</evidence>
<evidence type="ECO:0000256" key="2">
    <source>
        <dbReference type="ARBA" id="ARBA00004496"/>
    </source>
</evidence>
<dbReference type="PANTHER" id="PTHR23157">
    <property type="entry name" value="GRIP AND COILED-COIL DOMAIN-CONTAINING PROTEIN 1"/>
    <property type="match status" value="1"/>
</dbReference>
<feature type="compositionally biased region" description="Low complexity" evidence="7">
    <location>
        <begin position="540"/>
        <end position="550"/>
    </location>
</feature>
<feature type="region of interest" description="Disordered" evidence="7">
    <location>
        <begin position="530"/>
        <end position="558"/>
    </location>
</feature>
<gene>
    <name evidence="9" type="ORF">BV898_18397</name>
</gene>
<keyword evidence="3" id="KW-0963">Cytoplasm</keyword>
<dbReference type="Proteomes" id="UP000192578">
    <property type="component" value="Unassembled WGS sequence"/>
</dbReference>
<dbReference type="Pfam" id="PF01465">
    <property type="entry name" value="GRIP"/>
    <property type="match status" value="1"/>
</dbReference>
<dbReference type="InterPro" id="IPR051952">
    <property type="entry name" value="Golgi-autophagy_related"/>
</dbReference>
<evidence type="ECO:0000313" key="9">
    <source>
        <dbReference type="EMBL" id="OWA53974.1"/>
    </source>
</evidence>
<dbReference type="Gene3D" id="1.10.220.60">
    <property type="entry name" value="GRIP domain"/>
    <property type="match status" value="1"/>
</dbReference>
<feature type="coiled-coil region" evidence="6">
    <location>
        <begin position="459"/>
        <end position="504"/>
    </location>
</feature>
<dbReference type="GO" id="GO:0005794">
    <property type="term" value="C:Golgi apparatus"/>
    <property type="evidence" value="ECO:0007669"/>
    <property type="project" value="TreeGrafter"/>
</dbReference>
<proteinExistence type="predicted"/>
<keyword evidence="4 6" id="KW-0175">Coiled coil</keyword>
<evidence type="ECO:0000256" key="3">
    <source>
        <dbReference type="ARBA" id="ARBA00022490"/>
    </source>
</evidence>
<feature type="region of interest" description="Disordered" evidence="7">
    <location>
        <begin position="138"/>
        <end position="158"/>
    </location>
</feature>
<name>A0A9X6RN01_HYPEX</name>
<keyword evidence="10" id="KW-1185">Reference proteome</keyword>
<feature type="coiled-coil region" evidence="6">
    <location>
        <begin position="159"/>
        <end position="186"/>
    </location>
</feature>